<evidence type="ECO:0000313" key="2">
    <source>
        <dbReference type="Proteomes" id="UP000019678"/>
    </source>
</evidence>
<gene>
    <name evidence="1" type="ORF">CAP_5751</name>
</gene>
<proteinExistence type="predicted"/>
<dbReference type="eggNOG" id="COG0596">
    <property type="taxonomic scope" value="Bacteria"/>
</dbReference>
<dbReference type="AlphaFoldDB" id="A0A017T2M3"/>
<reference evidence="1 2" key="1">
    <citation type="submission" date="2013-05" db="EMBL/GenBank/DDBJ databases">
        <title>Genome assembly of Chondromyces apiculatus DSM 436.</title>
        <authorList>
            <person name="Sharma G."/>
            <person name="Khatri I."/>
            <person name="Kaur C."/>
            <person name="Mayilraj S."/>
            <person name="Subramanian S."/>
        </authorList>
    </citation>
    <scope>NUCLEOTIDE SEQUENCE [LARGE SCALE GENOMIC DNA]</scope>
    <source>
        <strain evidence="1 2">DSM 436</strain>
    </source>
</reference>
<dbReference type="STRING" id="1192034.CAP_5751"/>
<name>A0A017T2M3_9BACT</name>
<dbReference type="OrthoDB" id="9765776at2"/>
<dbReference type="SUPFAM" id="SSF53474">
    <property type="entry name" value="alpha/beta-Hydrolases"/>
    <property type="match status" value="1"/>
</dbReference>
<evidence type="ECO:0000313" key="1">
    <source>
        <dbReference type="EMBL" id="EYF03247.1"/>
    </source>
</evidence>
<keyword evidence="2" id="KW-1185">Reference proteome</keyword>
<sequence length="111" mass="12559">MLRLQEREVDAPEVPVNVSQFVTFYESIQDWPEAEAVRRIGCPRMAYVGEKDEMAYPGGVDLKIAPTLRARRAELERMGWEVAEIEGRDHGVFTDPGVAVPVIRGFLDRVT</sequence>
<organism evidence="1 2">
    <name type="scientific">Chondromyces apiculatus DSM 436</name>
    <dbReference type="NCBI Taxonomy" id="1192034"/>
    <lineage>
        <taxon>Bacteria</taxon>
        <taxon>Pseudomonadati</taxon>
        <taxon>Myxococcota</taxon>
        <taxon>Polyangia</taxon>
        <taxon>Polyangiales</taxon>
        <taxon>Polyangiaceae</taxon>
        <taxon>Chondromyces</taxon>
    </lineage>
</organism>
<dbReference type="RefSeq" id="WP_052376075.1">
    <property type="nucleotide sequence ID" value="NZ_ASRX01000049.1"/>
</dbReference>
<dbReference type="EMBL" id="ASRX01000049">
    <property type="protein sequence ID" value="EYF03247.1"/>
    <property type="molecule type" value="Genomic_DNA"/>
</dbReference>
<protein>
    <submittedName>
        <fullName evidence="1">Uncharacterized protein</fullName>
    </submittedName>
</protein>
<dbReference type="Proteomes" id="UP000019678">
    <property type="component" value="Unassembled WGS sequence"/>
</dbReference>
<comment type="caution">
    <text evidence="1">The sequence shown here is derived from an EMBL/GenBank/DDBJ whole genome shotgun (WGS) entry which is preliminary data.</text>
</comment>
<accession>A0A017T2M3</accession>
<dbReference type="InterPro" id="IPR029058">
    <property type="entry name" value="AB_hydrolase_fold"/>
</dbReference>